<dbReference type="RefSeq" id="XP_027608879.1">
    <property type="nucleotide sequence ID" value="XM_027753078.1"/>
</dbReference>
<proteinExistence type="predicted"/>
<keyword evidence="2" id="KW-1185">Reference proteome</keyword>
<dbReference type="GeneID" id="38774883"/>
<gene>
    <name evidence="1" type="ORF">SCP_0108480</name>
</gene>
<dbReference type="EMBL" id="BFAD01000001">
    <property type="protein sequence ID" value="GBE77966.1"/>
    <property type="molecule type" value="Genomic_DNA"/>
</dbReference>
<evidence type="ECO:0000313" key="1">
    <source>
        <dbReference type="EMBL" id="GBE77966.1"/>
    </source>
</evidence>
<protein>
    <submittedName>
        <fullName evidence="1">Uncharacterized protein</fullName>
    </submittedName>
</protein>
<reference evidence="1 2" key="1">
    <citation type="journal article" date="2018" name="Sci. Rep.">
        <title>Genome sequence of the cauliflower mushroom Sparassis crispa (Hanabiratake) and its association with beneficial usage.</title>
        <authorList>
            <person name="Kiyama R."/>
            <person name="Furutani Y."/>
            <person name="Kawaguchi K."/>
            <person name="Nakanishi T."/>
        </authorList>
    </citation>
    <scope>NUCLEOTIDE SEQUENCE [LARGE SCALE GENOMIC DNA]</scope>
</reference>
<dbReference type="Proteomes" id="UP000287166">
    <property type="component" value="Unassembled WGS sequence"/>
</dbReference>
<name>A0A401G719_9APHY</name>
<accession>A0A401G719</accession>
<dbReference type="AlphaFoldDB" id="A0A401G719"/>
<comment type="caution">
    <text evidence="1">The sequence shown here is derived from an EMBL/GenBank/DDBJ whole genome shotgun (WGS) entry which is preliminary data.</text>
</comment>
<sequence>MEISGPVDIVVHEPEDKLEPTVHIDIIECASSASSSIRIQDNEARPADGAVNGTADNLEAAVQPTVPSMPSPAHPPGPLPVEYVLGSAEPVDVFMPEAFRPKGKLTRPTSVRHTKLKSKKKKGLCLVC</sequence>
<evidence type="ECO:0000313" key="2">
    <source>
        <dbReference type="Proteomes" id="UP000287166"/>
    </source>
</evidence>
<organism evidence="1 2">
    <name type="scientific">Sparassis crispa</name>
    <dbReference type="NCBI Taxonomy" id="139825"/>
    <lineage>
        <taxon>Eukaryota</taxon>
        <taxon>Fungi</taxon>
        <taxon>Dikarya</taxon>
        <taxon>Basidiomycota</taxon>
        <taxon>Agaricomycotina</taxon>
        <taxon>Agaricomycetes</taxon>
        <taxon>Polyporales</taxon>
        <taxon>Sparassidaceae</taxon>
        <taxon>Sparassis</taxon>
    </lineage>
</organism>
<dbReference type="InParanoid" id="A0A401G719"/>